<evidence type="ECO:0000313" key="4">
    <source>
        <dbReference type="Proteomes" id="UP001152795"/>
    </source>
</evidence>
<protein>
    <recommendedName>
        <fullName evidence="2">DUF5641 domain-containing protein</fullName>
    </recommendedName>
</protein>
<keyword evidence="4" id="KW-1185">Reference proteome</keyword>
<dbReference type="AlphaFoldDB" id="A0A6S7JBV1"/>
<organism evidence="3 4">
    <name type="scientific">Paramuricea clavata</name>
    <name type="common">Red gorgonian</name>
    <name type="synonym">Violescent sea-whip</name>
    <dbReference type="NCBI Taxonomy" id="317549"/>
    <lineage>
        <taxon>Eukaryota</taxon>
        <taxon>Metazoa</taxon>
        <taxon>Cnidaria</taxon>
        <taxon>Anthozoa</taxon>
        <taxon>Octocorallia</taxon>
        <taxon>Malacalcyonacea</taxon>
        <taxon>Plexauridae</taxon>
        <taxon>Paramuricea</taxon>
    </lineage>
</organism>
<feature type="compositionally biased region" description="Basic and acidic residues" evidence="1">
    <location>
        <begin position="234"/>
        <end position="244"/>
    </location>
</feature>
<gene>
    <name evidence="3" type="ORF">PACLA_8A047139</name>
</gene>
<dbReference type="Proteomes" id="UP001152795">
    <property type="component" value="Unassembled WGS sequence"/>
</dbReference>
<feature type="region of interest" description="Disordered" evidence="1">
    <location>
        <begin position="201"/>
        <end position="244"/>
    </location>
</feature>
<dbReference type="Pfam" id="PF18701">
    <property type="entry name" value="DUF5641"/>
    <property type="match status" value="1"/>
</dbReference>
<reference evidence="3" key="1">
    <citation type="submission" date="2020-04" db="EMBL/GenBank/DDBJ databases">
        <authorList>
            <person name="Alioto T."/>
            <person name="Alioto T."/>
            <person name="Gomez Garrido J."/>
        </authorList>
    </citation>
    <scope>NUCLEOTIDE SEQUENCE</scope>
    <source>
        <strain evidence="3">A484AB</strain>
    </source>
</reference>
<dbReference type="PANTHER" id="PTHR47331">
    <property type="entry name" value="PHD-TYPE DOMAIN-CONTAINING PROTEIN"/>
    <property type="match status" value="1"/>
</dbReference>
<dbReference type="EMBL" id="CACRXK020016307">
    <property type="protein sequence ID" value="CAB4029636.1"/>
    <property type="molecule type" value="Genomic_DNA"/>
</dbReference>
<feature type="domain" description="DUF5641" evidence="2">
    <location>
        <begin position="123"/>
        <end position="194"/>
    </location>
</feature>
<dbReference type="OrthoDB" id="6436901at2759"/>
<feature type="compositionally biased region" description="Basic and acidic residues" evidence="1">
    <location>
        <begin position="201"/>
        <end position="222"/>
    </location>
</feature>
<evidence type="ECO:0000313" key="3">
    <source>
        <dbReference type="EMBL" id="CAB4029636.1"/>
    </source>
</evidence>
<proteinExistence type="predicted"/>
<evidence type="ECO:0000259" key="2">
    <source>
        <dbReference type="Pfam" id="PF18701"/>
    </source>
</evidence>
<evidence type="ECO:0000256" key="1">
    <source>
        <dbReference type="SAM" id="MobiDB-lite"/>
    </source>
</evidence>
<dbReference type="InterPro" id="IPR040676">
    <property type="entry name" value="DUF5641"/>
</dbReference>
<sequence>MLRKCVVCTRVQGLPMRAPPSPDLPDFRVDHSGPAFQATGLDFTGPLFVKGDSKHEKTYILLLIGTTSRAIHLGFPYVSDDDLDDALTPHHPIHGRNAFKQPKATDFVPSMDLEKCKRRLLHVRKTKGENTRRISVGDVVLIKDDELSVRTQWRMGKVLELVKGRDGQIRGAKLKALSKTGKQTAVFRPLQRLIPFEINENHDCTSKQQPKESKDSVDKDENVNEAAVTVNEETSAKRPTERQQ</sequence>
<comment type="caution">
    <text evidence="3">The sequence shown here is derived from an EMBL/GenBank/DDBJ whole genome shotgun (WGS) entry which is preliminary data.</text>
</comment>
<accession>A0A6S7JBV1</accession>
<name>A0A6S7JBV1_PARCT</name>